<evidence type="ECO:0000313" key="3">
    <source>
        <dbReference type="Proteomes" id="UP001309876"/>
    </source>
</evidence>
<evidence type="ECO:0000256" key="1">
    <source>
        <dbReference type="SAM" id="MobiDB-lite"/>
    </source>
</evidence>
<reference evidence="2 3" key="1">
    <citation type="submission" date="2023-08" db="EMBL/GenBank/DDBJ databases">
        <title>Black Yeasts Isolated from many extreme environments.</title>
        <authorList>
            <person name="Coleine C."/>
            <person name="Stajich J.E."/>
            <person name="Selbmann L."/>
        </authorList>
    </citation>
    <scope>NUCLEOTIDE SEQUENCE [LARGE SCALE GENOMIC DNA]</scope>
    <source>
        <strain evidence="2 3">CCFEE 5910</strain>
    </source>
</reference>
<sequence>MDIRSYKNSFKPSKCLLCNGGNVTLKETIRVRCCYNKFHTHCLFQYIAKLQVQRIVEGDLSRDQAMELPRGMGCPLLACDQEFEIRHLQRWKNDFGVVWARIFERQVLAAVEVSTGSRDNKDPNVNTIEDQAPWPSSETKLPGYHDDDSPPPYPE</sequence>
<dbReference type="Proteomes" id="UP001309876">
    <property type="component" value="Unassembled WGS sequence"/>
</dbReference>
<keyword evidence="3" id="KW-1185">Reference proteome</keyword>
<proteinExistence type="predicted"/>
<organism evidence="2 3">
    <name type="scientific">Lithohypha guttulata</name>
    <dbReference type="NCBI Taxonomy" id="1690604"/>
    <lineage>
        <taxon>Eukaryota</taxon>
        <taxon>Fungi</taxon>
        <taxon>Dikarya</taxon>
        <taxon>Ascomycota</taxon>
        <taxon>Pezizomycotina</taxon>
        <taxon>Eurotiomycetes</taxon>
        <taxon>Chaetothyriomycetidae</taxon>
        <taxon>Chaetothyriales</taxon>
        <taxon>Trichomeriaceae</taxon>
        <taxon>Lithohypha</taxon>
    </lineage>
</organism>
<feature type="region of interest" description="Disordered" evidence="1">
    <location>
        <begin position="114"/>
        <end position="155"/>
    </location>
</feature>
<accession>A0AAN7T331</accession>
<gene>
    <name evidence="2" type="ORF">LTR05_004164</name>
</gene>
<comment type="caution">
    <text evidence="2">The sequence shown here is derived from an EMBL/GenBank/DDBJ whole genome shotgun (WGS) entry which is preliminary data.</text>
</comment>
<protein>
    <submittedName>
        <fullName evidence="2">Uncharacterized protein</fullName>
    </submittedName>
</protein>
<name>A0AAN7T331_9EURO</name>
<dbReference type="EMBL" id="JAVRRJ010000003">
    <property type="protein sequence ID" value="KAK5086993.1"/>
    <property type="molecule type" value="Genomic_DNA"/>
</dbReference>
<dbReference type="AlphaFoldDB" id="A0AAN7T331"/>
<feature type="compositionally biased region" description="Polar residues" evidence="1">
    <location>
        <begin position="123"/>
        <end position="139"/>
    </location>
</feature>
<evidence type="ECO:0000313" key="2">
    <source>
        <dbReference type="EMBL" id="KAK5086993.1"/>
    </source>
</evidence>